<comment type="function">
    <text evidence="9 10">Fluoride-specific ion channel. Important for reducing fluoride concentration in the cell, thus reducing its toxicity.</text>
</comment>
<dbReference type="GO" id="GO:0005886">
    <property type="term" value="C:plasma membrane"/>
    <property type="evidence" value="ECO:0007669"/>
    <property type="project" value="UniProtKB-SubCell"/>
</dbReference>
<keyword evidence="10" id="KW-0479">Metal-binding</keyword>
<comment type="activity regulation">
    <text evidence="10">Na(+) is not transported, but it plays an essential structural role and its presence is essential for fluoride channel function.</text>
</comment>
<evidence type="ECO:0000256" key="8">
    <source>
        <dbReference type="ARBA" id="ARBA00035585"/>
    </source>
</evidence>
<evidence type="ECO:0000256" key="10">
    <source>
        <dbReference type="HAMAP-Rule" id="MF_00454"/>
    </source>
</evidence>
<accession>A0A5P2D1M7</accession>
<dbReference type="EMBL" id="CP029190">
    <property type="protein sequence ID" value="QES49015.1"/>
    <property type="molecule type" value="Genomic_DNA"/>
</dbReference>
<dbReference type="PANTHER" id="PTHR28259:SF1">
    <property type="entry name" value="FLUORIDE EXPORT PROTEIN 1-RELATED"/>
    <property type="match status" value="1"/>
</dbReference>
<keyword evidence="6 10" id="KW-0407">Ion channel</keyword>
<keyword evidence="2 10" id="KW-1003">Cell membrane</keyword>
<gene>
    <name evidence="10" type="primary">fluC</name>
    <name evidence="10" type="synonym">crcB</name>
    <name evidence="11" type="ORF">DEJ50_15525</name>
</gene>
<dbReference type="PANTHER" id="PTHR28259">
    <property type="entry name" value="FLUORIDE EXPORT PROTEIN 1-RELATED"/>
    <property type="match status" value="1"/>
</dbReference>
<feature type="transmembrane region" description="Helical" evidence="10">
    <location>
        <begin position="39"/>
        <end position="61"/>
    </location>
</feature>
<protein>
    <recommendedName>
        <fullName evidence="10">Fluoride-specific ion channel FluC</fullName>
    </recommendedName>
</protein>
<dbReference type="Proteomes" id="UP000325211">
    <property type="component" value="Chromosome"/>
</dbReference>
<keyword evidence="10" id="KW-0406">Ion transport</keyword>
<feature type="binding site" evidence="10">
    <location>
        <position position="81"/>
    </location>
    <ligand>
        <name>Na(+)</name>
        <dbReference type="ChEBI" id="CHEBI:29101"/>
        <note>structural</note>
    </ligand>
</feature>
<organism evidence="11 12">
    <name type="scientific">Streptomyces venezuelae</name>
    <dbReference type="NCBI Taxonomy" id="54571"/>
    <lineage>
        <taxon>Bacteria</taxon>
        <taxon>Bacillati</taxon>
        <taxon>Actinomycetota</taxon>
        <taxon>Actinomycetes</taxon>
        <taxon>Kitasatosporales</taxon>
        <taxon>Streptomycetaceae</taxon>
        <taxon>Streptomyces</taxon>
    </lineage>
</organism>
<feature type="transmembrane region" description="Helical" evidence="10">
    <location>
        <begin position="103"/>
        <end position="124"/>
    </location>
</feature>
<dbReference type="Pfam" id="PF02537">
    <property type="entry name" value="CRCB"/>
    <property type="match status" value="1"/>
</dbReference>
<keyword evidence="4 10" id="KW-1133">Transmembrane helix</keyword>
<keyword evidence="5 10" id="KW-0472">Membrane</keyword>
<keyword evidence="3 10" id="KW-0812">Transmembrane</keyword>
<evidence type="ECO:0000256" key="3">
    <source>
        <dbReference type="ARBA" id="ARBA00022692"/>
    </source>
</evidence>
<evidence type="ECO:0000256" key="6">
    <source>
        <dbReference type="ARBA" id="ARBA00023303"/>
    </source>
</evidence>
<evidence type="ECO:0000256" key="9">
    <source>
        <dbReference type="ARBA" id="ARBA00049940"/>
    </source>
</evidence>
<evidence type="ECO:0000256" key="7">
    <source>
        <dbReference type="ARBA" id="ARBA00035120"/>
    </source>
</evidence>
<dbReference type="HAMAP" id="MF_00454">
    <property type="entry name" value="FluC"/>
    <property type="match status" value="1"/>
</dbReference>
<evidence type="ECO:0000313" key="12">
    <source>
        <dbReference type="Proteomes" id="UP000325211"/>
    </source>
</evidence>
<feature type="transmembrane region" description="Helical" evidence="10">
    <location>
        <begin position="12"/>
        <end position="33"/>
    </location>
</feature>
<proteinExistence type="inferred from homology"/>
<dbReference type="GO" id="GO:0062054">
    <property type="term" value="F:fluoride channel activity"/>
    <property type="evidence" value="ECO:0007669"/>
    <property type="project" value="UniProtKB-UniRule"/>
</dbReference>
<dbReference type="InterPro" id="IPR003691">
    <property type="entry name" value="FluC"/>
</dbReference>
<comment type="subcellular location">
    <subcellularLocation>
        <location evidence="1 10">Cell membrane</location>
        <topology evidence="1 10">Multi-pass membrane protein</topology>
    </subcellularLocation>
</comment>
<feature type="transmembrane region" description="Helical" evidence="10">
    <location>
        <begin position="73"/>
        <end position="91"/>
    </location>
</feature>
<evidence type="ECO:0000256" key="5">
    <source>
        <dbReference type="ARBA" id="ARBA00023136"/>
    </source>
</evidence>
<evidence type="ECO:0000256" key="2">
    <source>
        <dbReference type="ARBA" id="ARBA00022475"/>
    </source>
</evidence>
<dbReference type="RefSeq" id="WP_150208602.1">
    <property type="nucleotide sequence ID" value="NZ_CP029190.1"/>
</dbReference>
<dbReference type="GO" id="GO:0046872">
    <property type="term" value="F:metal ion binding"/>
    <property type="evidence" value="ECO:0007669"/>
    <property type="project" value="UniProtKB-KW"/>
</dbReference>
<sequence length="141" mass="14184">MTQPPGGRGGGGPATVALVAAGGAAGACARYGIWLVWPSVWGTFVVNVAGCALIGVLMVLAGERGHGPDWVRPLLGTGVLGGFTTFSAYSLDVVRLLERGALGTALGYAAGTLAGALGGVWLAVRLTRMIRPPSSRSAVRP</sequence>
<evidence type="ECO:0000313" key="11">
    <source>
        <dbReference type="EMBL" id="QES49015.1"/>
    </source>
</evidence>
<comment type="catalytic activity">
    <reaction evidence="8">
        <text>fluoride(in) = fluoride(out)</text>
        <dbReference type="Rhea" id="RHEA:76159"/>
        <dbReference type="ChEBI" id="CHEBI:17051"/>
    </reaction>
    <physiologicalReaction direction="left-to-right" evidence="8">
        <dbReference type="Rhea" id="RHEA:76160"/>
    </physiologicalReaction>
</comment>
<evidence type="ECO:0000256" key="1">
    <source>
        <dbReference type="ARBA" id="ARBA00004651"/>
    </source>
</evidence>
<dbReference type="GO" id="GO:0140114">
    <property type="term" value="P:cellular detoxification of fluoride"/>
    <property type="evidence" value="ECO:0007669"/>
    <property type="project" value="UniProtKB-UniRule"/>
</dbReference>
<comment type="similarity">
    <text evidence="7 10">Belongs to the fluoride channel Fluc/FEX (TC 1.A.43) family.</text>
</comment>
<feature type="binding site" evidence="10">
    <location>
        <position position="84"/>
    </location>
    <ligand>
        <name>Na(+)</name>
        <dbReference type="ChEBI" id="CHEBI:29101"/>
        <note>structural</note>
    </ligand>
</feature>
<dbReference type="OrthoDB" id="4408652at2"/>
<reference evidence="11 12" key="1">
    <citation type="submission" date="2018-05" db="EMBL/GenBank/DDBJ databases">
        <title>Streptomyces venezuelae.</title>
        <authorList>
            <person name="Kim W."/>
            <person name="Lee N."/>
            <person name="Cho B.-K."/>
        </authorList>
    </citation>
    <scope>NUCLEOTIDE SEQUENCE [LARGE SCALE GENOMIC DNA]</scope>
    <source>
        <strain evidence="11 12">ATCC 21782</strain>
    </source>
</reference>
<keyword evidence="10" id="KW-0915">Sodium</keyword>
<dbReference type="AlphaFoldDB" id="A0A5P2D1M7"/>
<keyword evidence="10" id="KW-0813">Transport</keyword>
<evidence type="ECO:0000256" key="4">
    <source>
        <dbReference type="ARBA" id="ARBA00022989"/>
    </source>
</evidence>
<name>A0A5P2D1M7_STRVZ</name>